<dbReference type="OrthoDB" id="8553954at2"/>
<dbReference type="NCBIfam" id="TIGR03755">
    <property type="entry name" value="conj_TIGR03755"/>
    <property type="match status" value="1"/>
</dbReference>
<dbReference type="InterPro" id="IPR021204">
    <property type="entry name" value="Integr_conj_element_PFL4711"/>
</dbReference>
<evidence type="ECO:0000313" key="2">
    <source>
        <dbReference type="EMBL" id="RSD30458.1"/>
    </source>
</evidence>
<dbReference type="EMBL" id="RSFA01000066">
    <property type="protein sequence ID" value="RSD30458.1"/>
    <property type="molecule type" value="Genomic_DNA"/>
</dbReference>
<evidence type="ECO:0000256" key="1">
    <source>
        <dbReference type="SAM" id="MobiDB-lite"/>
    </source>
</evidence>
<keyword evidence="3" id="KW-1185">Reference proteome</keyword>
<dbReference type="Proteomes" id="UP000269041">
    <property type="component" value="Unassembled WGS sequence"/>
</dbReference>
<name>A0A3R9G201_9VIBR</name>
<reference evidence="2 3" key="1">
    <citation type="submission" date="2018-12" db="EMBL/GenBank/DDBJ databases">
        <title>Genomic taxonomy of the Vibrionaceae family.</title>
        <authorList>
            <person name="Gomez-Gil B."/>
            <person name="Enciso-Ibarra K."/>
        </authorList>
    </citation>
    <scope>NUCLEOTIDE SEQUENCE [LARGE SCALE GENOMIC DNA]</scope>
    <source>
        <strain evidence="2 3">CAIM 594</strain>
    </source>
</reference>
<evidence type="ECO:0000313" key="3">
    <source>
        <dbReference type="Proteomes" id="UP000269041"/>
    </source>
</evidence>
<gene>
    <name evidence="2" type="ORF">EJA03_13760</name>
</gene>
<comment type="caution">
    <text evidence="2">The sequence shown here is derived from an EMBL/GenBank/DDBJ whole genome shotgun (WGS) entry which is preliminary data.</text>
</comment>
<accession>A0A3R9G201</accession>
<sequence length="449" mass="48950">MAHLYRLSTRRQHLIVSHRRHLMKMCQRTLTPLLLTLTTVSTVNYAGNLGHRSDVLDYAVGGGPVISLPAREEHLKTVSLGLGWEVNLQCGLLNPQLTVKNQLNGITEGYQQMMGSVIESATGAVAALPGYLIQKEEPGLYDMLTNGVLQGKFDFDNGLTSCESFTEEMGELTSNNAYYDMAKAELWSGEVKKGDAVAAKKNVLSDMGNNGIAWLGGSRAGGRGQPPINPVEDGAKMGFVLLTEGQSEDKDHPVGLYRFWHSPEELGEWVAQVVGSQTIQTGTDQSQTRSTAGIGLSPDVADLSQIRLDELLDAVSRNQGSAHFPAPLVEALNEQKASNYQLTRIASELALAHAIEKALLARRALLTGQQEVYIAQNQPAKEDITKAVSLLEKEIDVLRYEAQARQSISSLSATQTMRRYDKTRSHQLPEAQEASSVFLTPQPSHASSQ</sequence>
<protein>
    <submittedName>
        <fullName evidence="2">Integrating conjugative element protein</fullName>
    </submittedName>
</protein>
<feature type="region of interest" description="Disordered" evidence="1">
    <location>
        <begin position="415"/>
        <end position="449"/>
    </location>
</feature>
<organism evidence="2 3">
    <name type="scientific">Vibrio pectenicida</name>
    <dbReference type="NCBI Taxonomy" id="62763"/>
    <lineage>
        <taxon>Bacteria</taxon>
        <taxon>Pseudomonadati</taxon>
        <taxon>Pseudomonadota</taxon>
        <taxon>Gammaproteobacteria</taxon>
        <taxon>Vibrionales</taxon>
        <taxon>Vibrionaceae</taxon>
        <taxon>Vibrio</taxon>
    </lineage>
</organism>
<dbReference type="AlphaFoldDB" id="A0A3R9G201"/>
<proteinExistence type="predicted"/>
<feature type="compositionally biased region" description="Polar residues" evidence="1">
    <location>
        <begin position="433"/>
        <end position="449"/>
    </location>
</feature>